<comment type="caution">
    <text evidence="2">The sequence shown here is derived from an EMBL/GenBank/DDBJ whole genome shotgun (WGS) entry which is preliminary data.</text>
</comment>
<proteinExistence type="predicted"/>
<dbReference type="Proteomes" id="UP000709959">
    <property type="component" value="Unassembled WGS sequence"/>
</dbReference>
<accession>A0A936F5L4</accession>
<keyword evidence="1" id="KW-1133">Transmembrane helix</keyword>
<reference evidence="2 3" key="1">
    <citation type="submission" date="2020-10" db="EMBL/GenBank/DDBJ databases">
        <title>Connecting structure to function with the recovery of over 1000 high-quality activated sludge metagenome-assembled genomes encoding full-length rRNA genes using long-read sequencing.</title>
        <authorList>
            <person name="Singleton C.M."/>
            <person name="Petriglieri F."/>
            <person name="Kristensen J.M."/>
            <person name="Kirkegaard R.H."/>
            <person name="Michaelsen T.Y."/>
            <person name="Andersen M.H."/>
            <person name="Karst S.M."/>
            <person name="Dueholm M.S."/>
            <person name="Nielsen P.H."/>
            <person name="Albertsen M."/>
        </authorList>
    </citation>
    <scope>NUCLEOTIDE SEQUENCE [LARGE SCALE GENOMIC DNA]</scope>
    <source>
        <strain evidence="2">OdNE_18-Q3-R46-58_MAXAC.008</strain>
    </source>
</reference>
<dbReference type="EMBL" id="JADKCH010000021">
    <property type="protein sequence ID" value="MBK8573527.1"/>
    <property type="molecule type" value="Genomic_DNA"/>
</dbReference>
<name>A0A936F5L4_9BACT</name>
<feature type="transmembrane region" description="Helical" evidence="1">
    <location>
        <begin position="86"/>
        <end position="105"/>
    </location>
</feature>
<keyword evidence="1" id="KW-0812">Transmembrane</keyword>
<evidence type="ECO:0000256" key="1">
    <source>
        <dbReference type="SAM" id="Phobius"/>
    </source>
</evidence>
<organism evidence="2 3">
    <name type="scientific">Candidatus Geothrix odensensis</name>
    <dbReference type="NCBI Taxonomy" id="2954440"/>
    <lineage>
        <taxon>Bacteria</taxon>
        <taxon>Pseudomonadati</taxon>
        <taxon>Acidobacteriota</taxon>
        <taxon>Holophagae</taxon>
        <taxon>Holophagales</taxon>
        <taxon>Holophagaceae</taxon>
        <taxon>Geothrix</taxon>
    </lineage>
</organism>
<protein>
    <submittedName>
        <fullName evidence="2">Uncharacterized protein</fullName>
    </submittedName>
</protein>
<dbReference type="AlphaFoldDB" id="A0A936F5L4"/>
<evidence type="ECO:0000313" key="2">
    <source>
        <dbReference type="EMBL" id="MBK8573527.1"/>
    </source>
</evidence>
<gene>
    <name evidence="2" type="ORF">IPN91_13040</name>
</gene>
<evidence type="ECO:0000313" key="3">
    <source>
        <dbReference type="Proteomes" id="UP000709959"/>
    </source>
</evidence>
<sequence length="170" mass="18432">MTQPLPIPPACVPTMEAVLADPLDPGPEAETHLKLCRACAEARVAYLAQEESPEALAPAGYFERLPDRILRKLPARPRLHLRVGPFTWAVAAALLMAVGAGAFWAGRANRTPLVEATLPRTPSELQEVVPEAPFLDSEDAVSQLTALSQQDAEAVLWALRDRQAQTPVKK</sequence>
<keyword evidence="1" id="KW-0472">Membrane</keyword>